<sequence>MLRIGLFTEVYHPVVNGVVTAVDTLRTCLTELGHEVTVFTPRHPEARYDAGVIRIPSLPLPTQSDYRLTVPVLRRSEIAHRVAQLDVLHLHSPFVTGWMGLRYARRYGHPTVYTYHTQLEAYAHYVPFEARATRYAASELTRRFANAVAAVIVPTVAMERRLRDLGVEGRVEVLPSGIDVEFFARGRRCDDLRERMGARSADRLYLAVGRLALEKNLDIVVEALAQVRSPNVRLAFIGDGPEREALEALVRERALADRVRFLGTLPRESLPDFYASADAFLFPSLTETQGLVQVEALAAGLPVLAADSPQNRDVLGGCARLLAPDARSFALAMEGAALEIATREEMLVVARRFDARTLAARCIEIYHEAIARLATPA</sequence>
<dbReference type="PANTHER" id="PTHR45947:SF3">
    <property type="entry name" value="SULFOQUINOVOSYL TRANSFERASE SQD2"/>
    <property type="match status" value="1"/>
</dbReference>
<dbReference type="Gene3D" id="3.40.50.2000">
    <property type="entry name" value="Glycogen Phosphorylase B"/>
    <property type="match status" value="2"/>
</dbReference>
<dbReference type="GO" id="GO:0016757">
    <property type="term" value="F:glycosyltransferase activity"/>
    <property type="evidence" value="ECO:0007669"/>
    <property type="project" value="InterPro"/>
</dbReference>
<dbReference type="Pfam" id="PF00534">
    <property type="entry name" value="Glycos_transf_1"/>
    <property type="match status" value="1"/>
</dbReference>
<keyword evidence="3" id="KW-0808">Transferase</keyword>
<gene>
    <name evidence="3" type="ORF">CARN1_0713</name>
</gene>
<evidence type="ECO:0000259" key="1">
    <source>
        <dbReference type="Pfam" id="PF00534"/>
    </source>
</evidence>
<dbReference type="PANTHER" id="PTHR45947">
    <property type="entry name" value="SULFOQUINOVOSYL TRANSFERASE SQD2"/>
    <property type="match status" value="1"/>
</dbReference>
<protein>
    <submittedName>
        <fullName evidence="3">Putative Glycosyltransferase</fullName>
    </submittedName>
</protein>
<evidence type="ECO:0000259" key="2">
    <source>
        <dbReference type="Pfam" id="PF13439"/>
    </source>
</evidence>
<dbReference type="SUPFAM" id="SSF53756">
    <property type="entry name" value="UDP-Glycosyltransferase/glycogen phosphorylase"/>
    <property type="match status" value="1"/>
</dbReference>
<dbReference type="InterPro" id="IPR001296">
    <property type="entry name" value="Glyco_trans_1"/>
</dbReference>
<accession>E6PIE3</accession>
<dbReference type="InterPro" id="IPR028098">
    <property type="entry name" value="Glyco_trans_4-like_N"/>
</dbReference>
<dbReference type="AlphaFoldDB" id="E6PIE3"/>
<feature type="domain" description="Glycosyltransferase subfamily 4-like N-terminal" evidence="2">
    <location>
        <begin position="15"/>
        <end position="181"/>
    </location>
</feature>
<evidence type="ECO:0000313" key="3">
    <source>
        <dbReference type="EMBL" id="CBH76233.1"/>
    </source>
</evidence>
<feature type="domain" description="Glycosyl transferase family 1" evidence="1">
    <location>
        <begin position="193"/>
        <end position="315"/>
    </location>
</feature>
<proteinExistence type="predicted"/>
<dbReference type="InterPro" id="IPR050194">
    <property type="entry name" value="Glycosyltransferase_grp1"/>
</dbReference>
<name>E6PIE3_9ZZZZ</name>
<dbReference type="EMBL" id="CABL01000019">
    <property type="protein sequence ID" value="CBH76233.1"/>
    <property type="molecule type" value="Genomic_DNA"/>
</dbReference>
<reference evidence="3" key="1">
    <citation type="submission" date="2009-10" db="EMBL/GenBank/DDBJ databases">
        <title>Diversity of trophic interactions inside an arsenic-rich microbial ecosystem.</title>
        <authorList>
            <person name="Bertin P.N."/>
            <person name="Heinrich-Salmeron A."/>
            <person name="Pelletier E."/>
            <person name="Goulhen-Chollet F."/>
            <person name="Arsene-Ploetze F."/>
            <person name="Gallien S."/>
            <person name="Calteau A."/>
            <person name="Vallenet D."/>
            <person name="Casiot C."/>
            <person name="Chane-Woon-Ming B."/>
            <person name="Giloteaux L."/>
            <person name="Barakat M."/>
            <person name="Bonnefoy V."/>
            <person name="Bruneel O."/>
            <person name="Chandler M."/>
            <person name="Cleiss J."/>
            <person name="Duran R."/>
            <person name="Elbaz-Poulichet F."/>
            <person name="Fonknechten N."/>
            <person name="Lauga B."/>
            <person name="Mornico D."/>
            <person name="Ortet P."/>
            <person name="Schaeffer C."/>
            <person name="Siguier P."/>
            <person name="Alexander Thil Smith A."/>
            <person name="Van Dorsselaer A."/>
            <person name="Weissenbach J."/>
            <person name="Medigue C."/>
            <person name="Le Paslier D."/>
        </authorList>
    </citation>
    <scope>NUCLEOTIDE SEQUENCE</scope>
</reference>
<organism evidence="3">
    <name type="scientific">mine drainage metagenome</name>
    <dbReference type="NCBI Taxonomy" id="410659"/>
    <lineage>
        <taxon>unclassified sequences</taxon>
        <taxon>metagenomes</taxon>
        <taxon>ecological metagenomes</taxon>
    </lineage>
</organism>
<comment type="caution">
    <text evidence="3">The sequence shown here is derived from an EMBL/GenBank/DDBJ whole genome shotgun (WGS) entry which is preliminary data.</text>
</comment>
<dbReference type="Pfam" id="PF13439">
    <property type="entry name" value="Glyco_transf_4"/>
    <property type="match status" value="1"/>
</dbReference>